<dbReference type="InterPro" id="IPR008966">
    <property type="entry name" value="Adhesion_dom_sf"/>
</dbReference>
<accession>A0A4R1XKH4</accession>
<comment type="caution">
    <text evidence="3">The sequence shown here is derived from an EMBL/GenBank/DDBJ whole genome shotgun (WGS) entry which is preliminary data.</text>
</comment>
<dbReference type="GO" id="GO:0009289">
    <property type="term" value="C:pilus"/>
    <property type="evidence" value="ECO:0007669"/>
    <property type="project" value="InterPro"/>
</dbReference>
<reference evidence="3 4" key="1">
    <citation type="submission" date="2019-03" db="EMBL/GenBank/DDBJ databases">
        <title>Genomic analyses of the natural microbiome of Caenorhabditis elegans.</title>
        <authorList>
            <person name="Samuel B."/>
        </authorList>
    </citation>
    <scope>NUCLEOTIDE SEQUENCE [LARGE SCALE GENOMIC DNA]</scope>
    <source>
        <strain evidence="3 4">JUb89</strain>
    </source>
</reference>
<dbReference type="Pfam" id="PF00419">
    <property type="entry name" value="Fimbrial"/>
    <property type="match status" value="1"/>
</dbReference>
<evidence type="ECO:0000313" key="3">
    <source>
        <dbReference type="EMBL" id="TCM60043.1"/>
    </source>
</evidence>
<dbReference type="AlphaFoldDB" id="A0A4R1XKH4"/>
<dbReference type="GO" id="GO:0007155">
    <property type="term" value="P:cell adhesion"/>
    <property type="evidence" value="ECO:0007669"/>
    <property type="project" value="InterPro"/>
</dbReference>
<dbReference type="InterPro" id="IPR000259">
    <property type="entry name" value="Adhesion_dom_fimbrial"/>
</dbReference>
<sequence length="431" mass="46432">MHCNVLVFATLFSVLGISTQLQANCVRTSVASPKEERSVFMNFGPINMHSQYLQPAGSVLGSLVVPPTAYTYGGANANSVLWICDEADLPYIHFLVANNGDDRVGGFWETGALDGLSNVYATVWEYVGIKVSMNGLPLSRIWQKLPLSSYERVNGKIQIRLMDIPSLEATLYKISNLPPANGHASNFCNYMLSSGKYTCNQPNAYIQLSGEARVSFGFNRDYAGEDSSKRYEFWGGDNGISYALLHSGPLNKTQSCAVRNVSPSVHFAPLTDLQLQQGMQAQANVSVEVECSNQAVSGVAINQTALSFQASAGAYTAADNLGLVQQNATTRYLLSDLYQSDNEIAQGVGITLKNANNNKEVLFTNPWNPAVGGEAVGWYPVLDGNPGQIGSKQSDYSSYVQSYTATLQALPGAKISAGKVKATATVVVRVQ</sequence>
<dbReference type="Proteomes" id="UP000294963">
    <property type="component" value="Unassembled WGS sequence"/>
</dbReference>
<gene>
    <name evidence="3" type="ORF">EC844_13613</name>
</gene>
<dbReference type="InterPro" id="IPR036937">
    <property type="entry name" value="Adhesion_dom_fimbrial_sf"/>
</dbReference>
<feature type="chain" id="PRO_5020653037" evidence="1">
    <location>
        <begin position="24"/>
        <end position="431"/>
    </location>
</feature>
<organism evidence="3 4">
    <name type="scientific">Acinetobacter calcoaceticus</name>
    <dbReference type="NCBI Taxonomy" id="471"/>
    <lineage>
        <taxon>Bacteria</taxon>
        <taxon>Pseudomonadati</taxon>
        <taxon>Pseudomonadota</taxon>
        <taxon>Gammaproteobacteria</taxon>
        <taxon>Moraxellales</taxon>
        <taxon>Moraxellaceae</taxon>
        <taxon>Acinetobacter</taxon>
        <taxon>Acinetobacter calcoaceticus/baumannii complex</taxon>
    </lineage>
</organism>
<name>A0A4R1XKH4_ACICA</name>
<feature type="domain" description="Fimbrial-type adhesion" evidence="2">
    <location>
        <begin position="250"/>
        <end position="431"/>
    </location>
</feature>
<feature type="signal peptide" evidence="1">
    <location>
        <begin position="1"/>
        <end position="23"/>
    </location>
</feature>
<dbReference type="InterPro" id="IPR011228">
    <property type="entry name" value="UCP029766"/>
</dbReference>
<keyword evidence="1" id="KW-0732">Signal</keyword>
<dbReference type="SUPFAM" id="SSF49401">
    <property type="entry name" value="Bacterial adhesins"/>
    <property type="match status" value="1"/>
</dbReference>
<dbReference type="PIRSF" id="PIRSF029766">
    <property type="entry name" value="UCP029766"/>
    <property type="match status" value="1"/>
</dbReference>
<dbReference type="Gene3D" id="2.60.40.1090">
    <property type="entry name" value="Fimbrial-type adhesion domain"/>
    <property type="match status" value="1"/>
</dbReference>
<evidence type="ECO:0000259" key="2">
    <source>
        <dbReference type="Pfam" id="PF00419"/>
    </source>
</evidence>
<evidence type="ECO:0000256" key="1">
    <source>
        <dbReference type="SAM" id="SignalP"/>
    </source>
</evidence>
<proteinExistence type="predicted"/>
<dbReference type="EMBL" id="SLVJ01000036">
    <property type="protein sequence ID" value="TCM60043.1"/>
    <property type="molecule type" value="Genomic_DNA"/>
</dbReference>
<protein>
    <submittedName>
        <fullName evidence="3">Fimbrial protein</fullName>
    </submittedName>
</protein>
<keyword evidence="4" id="KW-1185">Reference proteome</keyword>
<dbReference type="OrthoDB" id="8875995at2"/>
<evidence type="ECO:0000313" key="4">
    <source>
        <dbReference type="Proteomes" id="UP000294963"/>
    </source>
</evidence>